<dbReference type="GO" id="GO:0045892">
    <property type="term" value="P:negative regulation of DNA-templated transcription"/>
    <property type="evidence" value="ECO:0007669"/>
    <property type="project" value="TreeGrafter"/>
</dbReference>
<dbReference type="InterPro" id="IPR036388">
    <property type="entry name" value="WH-like_DNA-bd_sf"/>
</dbReference>
<dbReference type="RefSeq" id="WP_008064681.1">
    <property type="nucleotide sequence ID" value="NZ_AFHG01000059.1"/>
</dbReference>
<dbReference type="Proteomes" id="UP000005019">
    <property type="component" value="Unassembled WGS sequence"/>
</dbReference>
<sequence length="277" mass="30244">MAEADNRTKQGRGAQHADAGEVPAGSLHRARLLVTTIARGSRRGSALTELVARTGLPRATIHRVLDMLMDMGWVERDPVTQRFNLGRDLAALGYSAISRQPVERAAATELSALAEALGQVVFLNLRSGLDSVCIGRYDPRSDIQIGRGDVGLRTAFGVTQSCIAMMSRLPEDEVWEVVRINLPRYHRVERYDELRHREAIARALREGWSCFDGMVLDRSTGGMGVPLCDAAGYPVAGVGTTFISAWLDEAGRADCRARMERAAARIAARLFDLPLSG</sequence>
<evidence type="ECO:0000259" key="6">
    <source>
        <dbReference type="PROSITE" id="PS51078"/>
    </source>
</evidence>
<feature type="region of interest" description="Disordered" evidence="4">
    <location>
        <begin position="1"/>
        <end position="21"/>
    </location>
</feature>
<organism evidence="7 8">
    <name type="scientific">Methyloversatilis universalis (strain ATCC BAA-1314 / DSM 25237 / JCM 13912 / CCUG 52030 / FAM5)</name>
    <dbReference type="NCBI Taxonomy" id="1000565"/>
    <lineage>
        <taxon>Bacteria</taxon>
        <taxon>Pseudomonadati</taxon>
        <taxon>Pseudomonadota</taxon>
        <taxon>Betaproteobacteria</taxon>
        <taxon>Nitrosomonadales</taxon>
        <taxon>Sterolibacteriaceae</taxon>
        <taxon>Methyloversatilis</taxon>
    </lineage>
</organism>
<dbReference type="OrthoDB" id="9807558at2"/>
<keyword evidence="2" id="KW-0238">DNA-binding</keyword>
<reference evidence="7 8" key="1">
    <citation type="journal article" date="2011" name="J. Bacteriol.">
        <title>Genome sequence of Methyloversatilis universalis FAM5T, a methylotrophic representative of the order Rhodocyclales.</title>
        <authorList>
            <person name="Kittichotirat W."/>
            <person name="Good N.M."/>
            <person name="Hall R."/>
            <person name="Bringel F."/>
            <person name="Lajus A."/>
            <person name="Medigue C."/>
            <person name="Smalley N.E."/>
            <person name="Beck D."/>
            <person name="Bumgarner R."/>
            <person name="Vuilleumier S."/>
            <person name="Kalyuzhnaya M.G."/>
        </authorList>
    </citation>
    <scope>NUCLEOTIDE SEQUENCE [LARGE SCALE GENOMIC DNA]</scope>
    <source>
        <strain evidence="8">ATCC BAA-1314 / JCM 13912 / FAM5</strain>
    </source>
</reference>
<dbReference type="SUPFAM" id="SSF55781">
    <property type="entry name" value="GAF domain-like"/>
    <property type="match status" value="1"/>
</dbReference>
<dbReference type="Gene3D" id="1.10.10.10">
    <property type="entry name" value="Winged helix-like DNA-binding domain superfamily/Winged helix DNA-binding domain"/>
    <property type="match status" value="1"/>
</dbReference>
<dbReference type="GO" id="GO:0003677">
    <property type="term" value="F:DNA binding"/>
    <property type="evidence" value="ECO:0007669"/>
    <property type="project" value="UniProtKB-KW"/>
</dbReference>
<dbReference type="InterPro" id="IPR036390">
    <property type="entry name" value="WH_DNA-bd_sf"/>
</dbReference>
<evidence type="ECO:0000256" key="2">
    <source>
        <dbReference type="ARBA" id="ARBA00023125"/>
    </source>
</evidence>
<dbReference type="InterPro" id="IPR005471">
    <property type="entry name" value="Tscrpt_reg_IclR_N"/>
</dbReference>
<dbReference type="PROSITE" id="PS51078">
    <property type="entry name" value="ICLR_ED"/>
    <property type="match status" value="1"/>
</dbReference>
<proteinExistence type="predicted"/>
<accession>F5RHX0</accession>
<dbReference type="PANTHER" id="PTHR30136">
    <property type="entry name" value="HELIX-TURN-HELIX TRANSCRIPTIONAL REGULATOR, ICLR FAMILY"/>
    <property type="match status" value="1"/>
</dbReference>
<evidence type="ECO:0000256" key="3">
    <source>
        <dbReference type="ARBA" id="ARBA00023163"/>
    </source>
</evidence>
<dbReference type="Pfam" id="PF09339">
    <property type="entry name" value="HTH_IclR"/>
    <property type="match status" value="1"/>
</dbReference>
<dbReference type="AlphaFoldDB" id="F5RHX0"/>
<dbReference type="PANTHER" id="PTHR30136:SF35">
    <property type="entry name" value="HTH-TYPE TRANSCRIPTIONAL REGULATOR RV1719"/>
    <property type="match status" value="1"/>
</dbReference>
<evidence type="ECO:0000313" key="8">
    <source>
        <dbReference type="Proteomes" id="UP000005019"/>
    </source>
</evidence>
<keyword evidence="3" id="KW-0804">Transcription</keyword>
<comment type="caution">
    <text evidence="7">The sequence shown here is derived from an EMBL/GenBank/DDBJ whole genome shotgun (WGS) entry which is preliminary data.</text>
</comment>
<dbReference type="InterPro" id="IPR029016">
    <property type="entry name" value="GAF-like_dom_sf"/>
</dbReference>
<dbReference type="InterPro" id="IPR014757">
    <property type="entry name" value="Tscrpt_reg_IclR_C"/>
</dbReference>
<dbReference type="Gene3D" id="3.30.450.40">
    <property type="match status" value="1"/>
</dbReference>
<feature type="domain" description="IclR-ED" evidence="6">
    <location>
        <begin position="88"/>
        <end position="272"/>
    </location>
</feature>
<protein>
    <submittedName>
        <fullName evidence="7">Regulatory protein, IclR</fullName>
    </submittedName>
</protein>
<dbReference type="EMBL" id="AFHG01000059">
    <property type="protein sequence ID" value="EGK69952.1"/>
    <property type="molecule type" value="Genomic_DNA"/>
</dbReference>
<dbReference type="SMART" id="SM00346">
    <property type="entry name" value="HTH_ICLR"/>
    <property type="match status" value="1"/>
</dbReference>
<dbReference type="eggNOG" id="COG1414">
    <property type="taxonomic scope" value="Bacteria"/>
</dbReference>
<evidence type="ECO:0000259" key="5">
    <source>
        <dbReference type="PROSITE" id="PS51077"/>
    </source>
</evidence>
<feature type="domain" description="HTH iclR-type" evidence="5">
    <location>
        <begin position="24"/>
        <end position="87"/>
    </location>
</feature>
<gene>
    <name evidence="7" type="ORF">METUNv1_03919</name>
</gene>
<evidence type="ECO:0000256" key="1">
    <source>
        <dbReference type="ARBA" id="ARBA00023015"/>
    </source>
</evidence>
<dbReference type="STRING" id="1000565.METUNv1_03919"/>
<keyword evidence="8" id="KW-1185">Reference proteome</keyword>
<keyword evidence="1" id="KW-0805">Transcription regulation</keyword>
<dbReference type="InterPro" id="IPR050707">
    <property type="entry name" value="HTH_MetabolicPath_Reg"/>
</dbReference>
<evidence type="ECO:0000313" key="7">
    <source>
        <dbReference type="EMBL" id="EGK69952.1"/>
    </source>
</evidence>
<dbReference type="SUPFAM" id="SSF46785">
    <property type="entry name" value="Winged helix' DNA-binding domain"/>
    <property type="match status" value="1"/>
</dbReference>
<dbReference type="GO" id="GO:0003700">
    <property type="term" value="F:DNA-binding transcription factor activity"/>
    <property type="evidence" value="ECO:0007669"/>
    <property type="project" value="TreeGrafter"/>
</dbReference>
<evidence type="ECO:0000256" key="4">
    <source>
        <dbReference type="SAM" id="MobiDB-lite"/>
    </source>
</evidence>
<name>F5RHX0_METUF</name>
<dbReference type="PROSITE" id="PS51077">
    <property type="entry name" value="HTH_ICLR"/>
    <property type="match status" value="1"/>
</dbReference>